<accession>A0ABR4C787</accession>
<sequence>MEVWHGQSGARVCYSSNFKIRFNCTDAEFDFIMVNVGSWKPEVTSATGKDMVDGKRCSGPGPGARDGGDGYGFIYFPTLVVKYMQKMFSASYLENGIGVGGVSSLGGTNNRLRACRIVETLFY</sequence>
<keyword evidence="2" id="KW-1185">Reference proteome</keyword>
<name>A0ABR4C787_9HELO</name>
<proteinExistence type="predicted"/>
<evidence type="ECO:0000313" key="1">
    <source>
        <dbReference type="EMBL" id="KAL2065372.1"/>
    </source>
</evidence>
<evidence type="ECO:0000313" key="2">
    <source>
        <dbReference type="Proteomes" id="UP001595075"/>
    </source>
</evidence>
<gene>
    <name evidence="1" type="ORF">VTL71DRAFT_3042</name>
</gene>
<dbReference type="Proteomes" id="UP001595075">
    <property type="component" value="Unassembled WGS sequence"/>
</dbReference>
<dbReference type="EMBL" id="JAZHXI010000012">
    <property type="protein sequence ID" value="KAL2065372.1"/>
    <property type="molecule type" value="Genomic_DNA"/>
</dbReference>
<protein>
    <submittedName>
        <fullName evidence="1">Uncharacterized protein</fullName>
    </submittedName>
</protein>
<comment type="caution">
    <text evidence="1">The sequence shown here is derived from an EMBL/GenBank/DDBJ whole genome shotgun (WGS) entry which is preliminary data.</text>
</comment>
<reference evidence="1 2" key="1">
    <citation type="journal article" date="2024" name="Commun. Biol.">
        <title>Comparative genomic analysis of thermophilic fungi reveals convergent evolutionary adaptations and gene losses.</title>
        <authorList>
            <person name="Steindorff A.S."/>
            <person name="Aguilar-Pontes M.V."/>
            <person name="Robinson A.J."/>
            <person name="Andreopoulos B."/>
            <person name="LaButti K."/>
            <person name="Kuo A."/>
            <person name="Mondo S."/>
            <person name="Riley R."/>
            <person name="Otillar R."/>
            <person name="Haridas S."/>
            <person name="Lipzen A."/>
            <person name="Grimwood J."/>
            <person name="Schmutz J."/>
            <person name="Clum A."/>
            <person name="Reid I.D."/>
            <person name="Moisan M.C."/>
            <person name="Butler G."/>
            <person name="Nguyen T.T.M."/>
            <person name="Dewar K."/>
            <person name="Conant G."/>
            <person name="Drula E."/>
            <person name="Henrissat B."/>
            <person name="Hansel C."/>
            <person name="Singer S."/>
            <person name="Hutchinson M.I."/>
            <person name="de Vries R.P."/>
            <person name="Natvig D.O."/>
            <person name="Powell A.J."/>
            <person name="Tsang A."/>
            <person name="Grigoriev I.V."/>
        </authorList>
    </citation>
    <scope>NUCLEOTIDE SEQUENCE [LARGE SCALE GENOMIC DNA]</scope>
    <source>
        <strain evidence="1 2">CBS 494.80</strain>
    </source>
</reference>
<organism evidence="1 2">
    <name type="scientific">Oculimacula yallundae</name>
    <dbReference type="NCBI Taxonomy" id="86028"/>
    <lineage>
        <taxon>Eukaryota</taxon>
        <taxon>Fungi</taxon>
        <taxon>Dikarya</taxon>
        <taxon>Ascomycota</taxon>
        <taxon>Pezizomycotina</taxon>
        <taxon>Leotiomycetes</taxon>
        <taxon>Helotiales</taxon>
        <taxon>Ploettnerulaceae</taxon>
        <taxon>Oculimacula</taxon>
    </lineage>
</organism>